<proteinExistence type="predicted"/>
<dbReference type="Proteomes" id="UP000198749">
    <property type="component" value="Unassembled WGS sequence"/>
</dbReference>
<dbReference type="AlphaFoldDB" id="A0A1H9GGD6"/>
<sequence>MSDFDDALSAADADIADVLGDAATLNDGAADYPVQAILDKDVVPFGSYGTAPETHISIPAPPVALANGYTVTFTGSGEVYTLREERSNDGFMPTWAVTKKA</sequence>
<reference evidence="2" key="1">
    <citation type="submission" date="2016-10" db="EMBL/GenBank/DDBJ databases">
        <authorList>
            <person name="Varghese N."/>
            <person name="Submissions S."/>
        </authorList>
    </citation>
    <scope>NUCLEOTIDE SEQUENCE [LARGE SCALE GENOMIC DNA]</scope>
    <source>
        <strain evidence="2">DSM 18887</strain>
    </source>
</reference>
<evidence type="ECO:0000313" key="1">
    <source>
        <dbReference type="EMBL" id="SEQ49103.1"/>
    </source>
</evidence>
<keyword evidence="2" id="KW-1185">Reference proteome</keyword>
<organism evidence="1 2">
    <name type="scientific">Amphritea atlantica</name>
    <dbReference type="NCBI Taxonomy" id="355243"/>
    <lineage>
        <taxon>Bacteria</taxon>
        <taxon>Pseudomonadati</taxon>
        <taxon>Pseudomonadota</taxon>
        <taxon>Gammaproteobacteria</taxon>
        <taxon>Oceanospirillales</taxon>
        <taxon>Oceanospirillaceae</taxon>
        <taxon>Amphritea</taxon>
    </lineage>
</organism>
<dbReference type="STRING" id="355243.SAMN03080615_01665"/>
<evidence type="ECO:0000313" key="2">
    <source>
        <dbReference type="Proteomes" id="UP000198749"/>
    </source>
</evidence>
<accession>A0A1H9GGD6</accession>
<dbReference type="EMBL" id="FOGB01000004">
    <property type="protein sequence ID" value="SEQ49103.1"/>
    <property type="molecule type" value="Genomic_DNA"/>
</dbReference>
<gene>
    <name evidence="1" type="ORF">SAMN03080615_01665</name>
</gene>
<dbReference type="RefSeq" id="WP_091356522.1">
    <property type="nucleotide sequence ID" value="NZ_AP025284.1"/>
</dbReference>
<name>A0A1H9GGD6_9GAMM</name>
<protein>
    <submittedName>
        <fullName evidence="1">Uncharacterized protein</fullName>
    </submittedName>
</protein>